<keyword evidence="1" id="KW-0472">Membrane</keyword>
<name>A0ABW2FCY5_9BACL</name>
<protein>
    <recommendedName>
        <fullName evidence="4">Transmembrane protein</fullName>
    </recommendedName>
</protein>
<feature type="transmembrane region" description="Helical" evidence="1">
    <location>
        <begin position="66"/>
        <end position="86"/>
    </location>
</feature>
<gene>
    <name evidence="2" type="ORF">ACFQMJ_08930</name>
</gene>
<keyword evidence="3" id="KW-1185">Reference proteome</keyword>
<evidence type="ECO:0000256" key="1">
    <source>
        <dbReference type="SAM" id="Phobius"/>
    </source>
</evidence>
<evidence type="ECO:0000313" key="2">
    <source>
        <dbReference type="EMBL" id="MFC7148645.1"/>
    </source>
</evidence>
<dbReference type="Proteomes" id="UP001596378">
    <property type="component" value="Unassembled WGS sequence"/>
</dbReference>
<reference evidence="3" key="1">
    <citation type="journal article" date="2019" name="Int. J. Syst. Evol. Microbiol.">
        <title>The Global Catalogue of Microorganisms (GCM) 10K type strain sequencing project: providing services to taxonomists for standard genome sequencing and annotation.</title>
        <authorList>
            <consortium name="The Broad Institute Genomics Platform"/>
            <consortium name="The Broad Institute Genome Sequencing Center for Infectious Disease"/>
            <person name="Wu L."/>
            <person name="Ma J."/>
        </authorList>
    </citation>
    <scope>NUCLEOTIDE SEQUENCE [LARGE SCALE GENOMIC DNA]</scope>
    <source>
        <strain evidence="3">KCTC 12907</strain>
    </source>
</reference>
<proteinExistence type="predicted"/>
<sequence length="120" mass="13286">MTTATLQPFRSKSFVLFLLAAFVLLCMPTVSIGDNFLTSESSSLAHDVPNSVKATKRANVSKIGKAAFAVLLILIFRFIFTAYPSYSFPARRCVSLPLYLPELRKLLLMPLKLTTSLGRI</sequence>
<keyword evidence="1" id="KW-1133">Transmembrane helix</keyword>
<evidence type="ECO:0000313" key="3">
    <source>
        <dbReference type="Proteomes" id="UP001596378"/>
    </source>
</evidence>
<accession>A0ABW2FCY5</accession>
<comment type="caution">
    <text evidence="2">The sequence shown here is derived from an EMBL/GenBank/DDBJ whole genome shotgun (WGS) entry which is preliminary data.</text>
</comment>
<dbReference type="RefSeq" id="WP_378052440.1">
    <property type="nucleotide sequence ID" value="NZ_JBHMDN010000055.1"/>
</dbReference>
<keyword evidence="1" id="KW-0812">Transmembrane</keyword>
<organism evidence="2 3">
    <name type="scientific">Cohnella cellulosilytica</name>
    <dbReference type="NCBI Taxonomy" id="986710"/>
    <lineage>
        <taxon>Bacteria</taxon>
        <taxon>Bacillati</taxon>
        <taxon>Bacillota</taxon>
        <taxon>Bacilli</taxon>
        <taxon>Bacillales</taxon>
        <taxon>Paenibacillaceae</taxon>
        <taxon>Cohnella</taxon>
    </lineage>
</organism>
<dbReference type="EMBL" id="JBHTAI010000005">
    <property type="protein sequence ID" value="MFC7148645.1"/>
    <property type="molecule type" value="Genomic_DNA"/>
</dbReference>
<evidence type="ECO:0008006" key="4">
    <source>
        <dbReference type="Google" id="ProtNLM"/>
    </source>
</evidence>